<name>A0ABQ4XYK7_9ASTR</name>
<evidence type="ECO:0000313" key="2">
    <source>
        <dbReference type="Proteomes" id="UP001151760"/>
    </source>
</evidence>
<comment type="caution">
    <text evidence="1">The sequence shown here is derived from an EMBL/GenBank/DDBJ whole genome shotgun (WGS) entry which is preliminary data.</text>
</comment>
<sequence>MDENTVRFWLKDHQDAAEKLVRQQAEAFQLQLDTLRDDPDRWIFAIMETQTHLQHELLVSRPIMLGDAFSLAHNIEARFEEIAEKEQNIKEKADTTLTFPSEEASPVVKGPLNASEDTLLSLRSLLMRFVTSLPNFPKKIMGSQNQDNFFGHYLEDKVVLKVWRVLRQCYRRKDDPNDPRGRCPDPKVKQECFSRQHLEGNVVLKERGMIRLGSIP</sequence>
<dbReference type="Proteomes" id="UP001151760">
    <property type="component" value="Unassembled WGS sequence"/>
</dbReference>
<keyword evidence="2" id="KW-1185">Reference proteome</keyword>
<evidence type="ECO:0000313" key="1">
    <source>
        <dbReference type="EMBL" id="GJS69938.1"/>
    </source>
</evidence>
<reference evidence="1" key="1">
    <citation type="journal article" date="2022" name="Int. J. Mol. Sci.">
        <title>Draft Genome of Tanacetum Coccineum: Genomic Comparison of Closely Related Tanacetum-Family Plants.</title>
        <authorList>
            <person name="Yamashiro T."/>
            <person name="Shiraishi A."/>
            <person name="Nakayama K."/>
            <person name="Satake H."/>
        </authorList>
    </citation>
    <scope>NUCLEOTIDE SEQUENCE</scope>
</reference>
<organism evidence="1 2">
    <name type="scientific">Tanacetum coccineum</name>
    <dbReference type="NCBI Taxonomy" id="301880"/>
    <lineage>
        <taxon>Eukaryota</taxon>
        <taxon>Viridiplantae</taxon>
        <taxon>Streptophyta</taxon>
        <taxon>Embryophyta</taxon>
        <taxon>Tracheophyta</taxon>
        <taxon>Spermatophyta</taxon>
        <taxon>Magnoliopsida</taxon>
        <taxon>eudicotyledons</taxon>
        <taxon>Gunneridae</taxon>
        <taxon>Pentapetalae</taxon>
        <taxon>asterids</taxon>
        <taxon>campanulids</taxon>
        <taxon>Asterales</taxon>
        <taxon>Asteraceae</taxon>
        <taxon>Asteroideae</taxon>
        <taxon>Anthemideae</taxon>
        <taxon>Anthemidinae</taxon>
        <taxon>Tanacetum</taxon>
    </lineage>
</organism>
<accession>A0ABQ4XYK7</accession>
<reference evidence="1" key="2">
    <citation type="submission" date="2022-01" db="EMBL/GenBank/DDBJ databases">
        <authorList>
            <person name="Yamashiro T."/>
            <person name="Shiraishi A."/>
            <person name="Satake H."/>
            <person name="Nakayama K."/>
        </authorList>
    </citation>
    <scope>NUCLEOTIDE SEQUENCE</scope>
</reference>
<proteinExistence type="predicted"/>
<gene>
    <name evidence="1" type="ORF">Tco_0702779</name>
</gene>
<protein>
    <submittedName>
        <fullName evidence="1">Uncharacterized protein</fullName>
    </submittedName>
</protein>
<dbReference type="EMBL" id="BQNB010009898">
    <property type="protein sequence ID" value="GJS69938.1"/>
    <property type="molecule type" value="Genomic_DNA"/>
</dbReference>